<gene>
    <name evidence="6" type="ORF">LZC94_20750</name>
</gene>
<keyword evidence="3" id="KW-0804">Transcription</keyword>
<dbReference type="Proteomes" id="UP001370348">
    <property type="component" value="Chromosome"/>
</dbReference>
<keyword evidence="1" id="KW-0805">Transcription regulation</keyword>
<dbReference type="InterPro" id="IPR036271">
    <property type="entry name" value="Tet_transcr_reg_TetR-rel_C_sf"/>
</dbReference>
<dbReference type="PROSITE" id="PS50977">
    <property type="entry name" value="HTH_TETR_2"/>
    <property type="match status" value="1"/>
</dbReference>
<proteinExistence type="predicted"/>
<keyword evidence="7" id="KW-1185">Reference proteome</keyword>
<evidence type="ECO:0000313" key="7">
    <source>
        <dbReference type="Proteomes" id="UP001370348"/>
    </source>
</evidence>
<dbReference type="Gene3D" id="1.10.10.60">
    <property type="entry name" value="Homeodomain-like"/>
    <property type="match status" value="1"/>
</dbReference>
<dbReference type="Gene3D" id="1.10.357.10">
    <property type="entry name" value="Tetracycline Repressor, domain 2"/>
    <property type="match status" value="1"/>
</dbReference>
<dbReference type="InterPro" id="IPR001647">
    <property type="entry name" value="HTH_TetR"/>
</dbReference>
<dbReference type="InterPro" id="IPR023772">
    <property type="entry name" value="DNA-bd_HTH_TetR-type_CS"/>
</dbReference>
<dbReference type="Pfam" id="PF00440">
    <property type="entry name" value="TetR_N"/>
    <property type="match status" value="1"/>
</dbReference>
<dbReference type="InterPro" id="IPR009057">
    <property type="entry name" value="Homeodomain-like_sf"/>
</dbReference>
<organism evidence="6 7">
    <name type="scientific">Pendulispora albinea</name>
    <dbReference type="NCBI Taxonomy" id="2741071"/>
    <lineage>
        <taxon>Bacteria</taxon>
        <taxon>Pseudomonadati</taxon>
        <taxon>Myxococcota</taxon>
        <taxon>Myxococcia</taxon>
        <taxon>Myxococcales</taxon>
        <taxon>Sorangiineae</taxon>
        <taxon>Pendulisporaceae</taxon>
        <taxon>Pendulispora</taxon>
    </lineage>
</organism>
<protein>
    <submittedName>
        <fullName evidence="6">TetR/AcrR family transcriptional regulator</fullName>
    </submittedName>
</protein>
<dbReference type="InterPro" id="IPR011075">
    <property type="entry name" value="TetR_C"/>
</dbReference>
<evidence type="ECO:0000259" key="5">
    <source>
        <dbReference type="PROSITE" id="PS50977"/>
    </source>
</evidence>
<dbReference type="SUPFAM" id="SSF46689">
    <property type="entry name" value="Homeodomain-like"/>
    <property type="match status" value="1"/>
</dbReference>
<dbReference type="PROSITE" id="PS01081">
    <property type="entry name" value="HTH_TETR_1"/>
    <property type="match status" value="1"/>
</dbReference>
<keyword evidence="2 4" id="KW-0238">DNA-binding</keyword>
<sequence length="194" mass="21709">MARPREFEFEEALQKATEVFWSLGYGGASVDELIKGTGLARGSLYKAFGDKRTLFLMVMDRYVDQRLRLYSKGLFQRPGPIKEAIRQTMLDHVKRATGPGTERGCLVTNTATEIGVRDPDVALLLARMFRRMEELFAEAIARGKAAGEIAASKDERAIARFLVLTTQGVRVMSHMRPDRQQLVQAVEMAVSLLS</sequence>
<dbReference type="PANTHER" id="PTHR47506:SF10">
    <property type="entry name" value="TRANSCRIPTIONAL REGULATORY PROTEIN"/>
    <property type="match status" value="1"/>
</dbReference>
<reference evidence="6 7" key="1">
    <citation type="submission" date="2021-12" db="EMBL/GenBank/DDBJ databases">
        <title>Discovery of the Pendulisporaceae a myxobacterial family with distinct sporulation behavior and unique specialized metabolism.</title>
        <authorList>
            <person name="Garcia R."/>
            <person name="Popoff A."/>
            <person name="Bader C.D."/>
            <person name="Loehr J."/>
            <person name="Walesch S."/>
            <person name="Walt C."/>
            <person name="Boldt J."/>
            <person name="Bunk B."/>
            <person name="Haeckl F.J.F.P.J."/>
            <person name="Gunesch A.P."/>
            <person name="Birkelbach J."/>
            <person name="Nuebel U."/>
            <person name="Pietschmann T."/>
            <person name="Bach T."/>
            <person name="Mueller R."/>
        </authorList>
    </citation>
    <scope>NUCLEOTIDE SEQUENCE [LARGE SCALE GENOMIC DNA]</scope>
    <source>
        <strain evidence="6 7">MSr11954</strain>
    </source>
</reference>
<dbReference type="SUPFAM" id="SSF48498">
    <property type="entry name" value="Tetracyclin repressor-like, C-terminal domain"/>
    <property type="match status" value="1"/>
</dbReference>
<dbReference type="PANTHER" id="PTHR47506">
    <property type="entry name" value="TRANSCRIPTIONAL REGULATORY PROTEIN"/>
    <property type="match status" value="1"/>
</dbReference>
<dbReference type="RefSeq" id="WP_394829248.1">
    <property type="nucleotide sequence ID" value="NZ_CP089984.1"/>
</dbReference>
<dbReference type="Pfam" id="PF16925">
    <property type="entry name" value="TetR_C_13"/>
    <property type="match status" value="1"/>
</dbReference>
<evidence type="ECO:0000256" key="2">
    <source>
        <dbReference type="ARBA" id="ARBA00023125"/>
    </source>
</evidence>
<evidence type="ECO:0000313" key="6">
    <source>
        <dbReference type="EMBL" id="WXB19643.1"/>
    </source>
</evidence>
<evidence type="ECO:0000256" key="1">
    <source>
        <dbReference type="ARBA" id="ARBA00023015"/>
    </source>
</evidence>
<accession>A0ABZ2MAU3</accession>
<dbReference type="EMBL" id="CP089984">
    <property type="protein sequence ID" value="WXB19643.1"/>
    <property type="molecule type" value="Genomic_DNA"/>
</dbReference>
<feature type="domain" description="HTH tetR-type" evidence="5">
    <location>
        <begin position="6"/>
        <end position="66"/>
    </location>
</feature>
<evidence type="ECO:0000256" key="3">
    <source>
        <dbReference type="ARBA" id="ARBA00023163"/>
    </source>
</evidence>
<feature type="DNA-binding region" description="H-T-H motif" evidence="4">
    <location>
        <begin position="29"/>
        <end position="48"/>
    </location>
</feature>
<evidence type="ECO:0000256" key="4">
    <source>
        <dbReference type="PROSITE-ProRule" id="PRU00335"/>
    </source>
</evidence>
<name>A0ABZ2MAU3_9BACT</name>